<evidence type="ECO:0000313" key="3">
    <source>
        <dbReference type="EMBL" id="RFA26854.1"/>
    </source>
</evidence>
<dbReference type="PROSITE" id="PS50943">
    <property type="entry name" value="HTH_CROC1"/>
    <property type="match status" value="1"/>
</dbReference>
<accession>A0A3E0WBM0</accession>
<dbReference type="InterPro" id="IPR050807">
    <property type="entry name" value="TransReg_Diox_bact_type"/>
</dbReference>
<organism evidence="3 4">
    <name type="scientific">Subtercola boreus</name>
    <dbReference type="NCBI Taxonomy" id="120213"/>
    <lineage>
        <taxon>Bacteria</taxon>
        <taxon>Bacillati</taxon>
        <taxon>Actinomycetota</taxon>
        <taxon>Actinomycetes</taxon>
        <taxon>Micrococcales</taxon>
        <taxon>Microbacteriaceae</taxon>
        <taxon>Subtercola</taxon>
    </lineage>
</organism>
<keyword evidence="1" id="KW-0238">DNA-binding</keyword>
<dbReference type="PANTHER" id="PTHR46797:SF1">
    <property type="entry name" value="METHYLPHOSPHONATE SYNTHASE"/>
    <property type="match status" value="1"/>
</dbReference>
<dbReference type="RefSeq" id="WP_116418616.1">
    <property type="nucleotide sequence ID" value="NZ_NBXC01000017.1"/>
</dbReference>
<dbReference type="InterPro" id="IPR010982">
    <property type="entry name" value="Lambda_DNA-bd_dom_sf"/>
</dbReference>
<dbReference type="CDD" id="cd00093">
    <property type="entry name" value="HTH_XRE"/>
    <property type="match status" value="1"/>
</dbReference>
<evidence type="ECO:0000259" key="2">
    <source>
        <dbReference type="PROSITE" id="PS50943"/>
    </source>
</evidence>
<evidence type="ECO:0000256" key="1">
    <source>
        <dbReference type="ARBA" id="ARBA00023125"/>
    </source>
</evidence>
<dbReference type="SMART" id="SM00530">
    <property type="entry name" value="HTH_XRE"/>
    <property type="match status" value="1"/>
</dbReference>
<dbReference type="Pfam" id="PF01381">
    <property type="entry name" value="HTH_3"/>
    <property type="match status" value="1"/>
</dbReference>
<dbReference type="SUPFAM" id="SSF47413">
    <property type="entry name" value="lambda repressor-like DNA-binding domains"/>
    <property type="match status" value="1"/>
</dbReference>
<feature type="domain" description="HTH cro/C1-type" evidence="2">
    <location>
        <begin position="30"/>
        <end position="84"/>
    </location>
</feature>
<dbReference type="GO" id="GO:0003677">
    <property type="term" value="F:DNA binding"/>
    <property type="evidence" value="ECO:0007669"/>
    <property type="project" value="UniProtKB-KW"/>
</dbReference>
<reference evidence="3 4" key="1">
    <citation type="submission" date="2017-04" db="EMBL/GenBank/DDBJ databases">
        <title>Comparative genome analysis of Subtercola boreus.</title>
        <authorList>
            <person name="Cho Y.-J."/>
            <person name="Cho A."/>
            <person name="Kim O.-S."/>
            <person name="Lee J.-I."/>
        </authorList>
    </citation>
    <scope>NUCLEOTIDE SEQUENCE [LARGE SCALE GENOMIC DNA]</scope>
    <source>
        <strain evidence="3 4">P28004</strain>
    </source>
</reference>
<dbReference type="AlphaFoldDB" id="A0A3E0WBM0"/>
<proteinExistence type="predicted"/>
<name>A0A3E0WBM0_9MICO</name>
<evidence type="ECO:0000313" key="4">
    <source>
        <dbReference type="Proteomes" id="UP000257080"/>
    </source>
</evidence>
<dbReference type="OrthoDB" id="3188736at2"/>
<sequence length="125" mass="13401">MTGSEAPSPIRVRTTPVLEPLLRHILGRRLRMLRLANGNKLAETAARAGISPQYLSEIERGLKEPSSEMIAAIAGALGVTLLDLTELLSKELRGPSAVEPRHQIGQHPSIERGGTVTTMTLAFAA</sequence>
<dbReference type="Gene3D" id="1.10.260.40">
    <property type="entry name" value="lambda repressor-like DNA-binding domains"/>
    <property type="match status" value="1"/>
</dbReference>
<comment type="caution">
    <text evidence="3">The sequence shown here is derived from an EMBL/GenBank/DDBJ whole genome shotgun (WGS) entry which is preliminary data.</text>
</comment>
<dbReference type="InterPro" id="IPR001387">
    <property type="entry name" value="Cro/C1-type_HTH"/>
</dbReference>
<gene>
    <name evidence="3" type="ORF">B7R25_08890</name>
</gene>
<dbReference type="GO" id="GO:0003700">
    <property type="term" value="F:DNA-binding transcription factor activity"/>
    <property type="evidence" value="ECO:0007669"/>
    <property type="project" value="TreeGrafter"/>
</dbReference>
<protein>
    <recommendedName>
        <fullName evidence="2">HTH cro/C1-type domain-containing protein</fullName>
    </recommendedName>
</protein>
<dbReference type="EMBL" id="NBXE01000022">
    <property type="protein sequence ID" value="RFA26854.1"/>
    <property type="molecule type" value="Genomic_DNA"/>
</dbReference>
<dbReference type="Proteomes" id="UP000257080">
    <property type="component" value="Unassembled WGS sequence"/>
</dbReference>
<dbReference type="PANTHER" id="PTHR46797">
    <property type="entry name" value="HTH-TYPE TRANSCRIPTIONAL REGULATOR"/>
    <property type="match status" value="1"/>
</dbReference>
<dbReference type="GO" id="GO:0005829">
    <property type="term" value="C:cytosol"/>
    <property type="evidence" value="ECO:0007669"/>
    <property type="project" value="TreeGrafter"/>
</dbReference>